<evidence type="ECO:0000313" key="1">
    <source>
        <dbReference type="EMBL" id="WLS80764.1"/>
    </source>
</evidence>
<gene>
    <name evidence="1" type="ORF">Q3V30_09920</name>
</gene>
<dbReference type="AlphaFoldDB" id="A0AA50DMM9"/>
<accession>A0AA50DMM9</accession>
<evidence type="ECO:0000313" key="2">
    <source>
        <dbReference type="Proteomes" id="UP001228139"/>
    </source>
</evidence>
<proteinExistence type="predicted"/>
<dbReference type="Proteomes" id="UP001228139">
    <property type="component" value="Chromosome"/>
</dbReference>
<keyword evidence="2" id="KW-1185">Reference proteome</keyword>
<sequence length="81" mass="9741">MLNLQDLPQQTLLRVRGRPDDWRLWAEVWHLNPDDFPFWRDLESSALTYYLVWKENSLKEKNLIRLEKGLLNYSGKPLTQA</sequence>
<organism evidence="1 2">
    <name type="scientific">Erwinia pyri</name>
    <dbReference type="NCBI Taxonomy" id="3062598"/>
    <lineage>
        <taxon>Bacteria</taxon>
        <taxon>Pseudomonadati</taxon>
        <taxon>Pseudomonadota</taxon>
        <taxon>Gammaproteobacteria</taxon>
        <taxon>Enterobacterales</taxon>
        <taxon>Erwiniaceae</taxon>
        <taxon>Erwinia</taxon>
    </lineage>
</organism>
<reference evidence="1 2" key="1">
    <citation type="submission" date="2023-07" db="EMBL/GenBank/DDBJ databases">
        <title>Pathogenic bacteria of pear tree diseases.</title>
        <authorList>
            <person name="Zhang Z."/>
            <person name="He L."/>
            <person name="Huang R."/>
        </authorList>
    </citation>
    <scope>NUCLEOTIDE SEQUENCE [LARGE SCALE GENOMIC DNA]</scope>
    <source>
        <strain evidence="1 2">DE2</strain>
    </source>
</reference>
<name>A0AA50DMM9_9GAMM</name>
<dbReference type="EMBL" id="CP132353">
    <property type="protein sequence ID" value="WLS80764.1"/>
    <property type="molecule type" value="Genomic_DNA"/>
</dbReference>
<protein>
    <submittedName>
        <fullName evidence="1">Uncharacterized protein</fullName>
    </submittedName>
</protein>
<dbReference type="KEGG" id="epi:Q3V30_09920"/>
<dbReference type="RefSeq" id="WP_306212834.1">
    <property type="nucleotide sequence ID" value="NZ_CP132353.1"/>
</dbReference>